<dbReference type="PANTHER" id="PTHR11069:SF38">
    <property type="entry name" value="GLUCURONOXYLANASE XYNC"/>
    <property type="match status" value="1"/>
</dbReference>
<proteinExistence type="inferred from homology"/>
<keyword evidence="9" id="KW-0119">Carbohydrate metabolism</keyword>
<keyword evidence="2 5" id="KW-0732">Signal</keyword>
<dbReference type="InterPro" id="IPR013780">
    <property type="entry name" value="Glyco_hydro_b"/>
</dbReference>
<evidence type="ECO:0000256" key="2">
    <source>
        <dbReference type="ARBA" id="ARBA00022729"/>
    </source>
</evidence>
<organism evidence="9 10">
    <name type="scientific">Serratia sp. (strain ATCC 39006)</name>
    <name type="common">Prodigiosinella confusarubida</name>
    <dbReference type="NCBI Taxonomy" id="104623"/>
    <lineage>
        <taxon>Bacteria</taxon>
        <taxon>Pseudomonadati</taxon>
        <taxon>Pseudomonadota</taxon>
        <taxon>Gammaproteobacteria</taxon>
        <taxon>Enterobacterales</taxon>
        <taxon>Pectobacteriaceae</taxon>
        <taxon>Prodigiosinella</taxon>
    </lineage>
</organism>
<evidence type="ECO:0000256" key="4">
    <source>
        <dbReference type="RuleBase" id="RU361188"/>
    </source>
</evidence>
<dbReference type="KEGG" id="serq:CWC46_00020"/>
<dbReference type="InterPro" id="IPR033452">
    <property type="entry name" value="GH30_C"/>
</dbReference>
<dbReference type="InterPro" id="IPR001139">
    <property type="entry name" value="Glyco_hydro_30"/>
</dbReference>
<dbReference type="GO" id="GO:0004348">
    <property type="term" value="F:glucosylceramidase activity"/>
    <property type="evidence" value="ECO:0007669"/>
    <property type="project" value="InterPro"/>
</dbReference>
<dbReference type="GO" id="GO:0006665">
    <property type="term" value="P:sphingolipid metabolic process"/>
    <property type="evidence" value="ECO:0007669"/>
    <property type="project" value="InterPro"/>
</dbReference>
<dbReference type="Pfam" id="PF02055">
    <property type="entry name" value="Glyco_hydro_30"/>
    <property type="match status" value="1"/>
</dbReference>
<sequence length="411" mass="45143">MKENIGRWNRRLCYTATLFLAMAGAAHASTVNINTDVGYQVVRGFGGMNGPGWINDLTTAQVNTAFGNDSGQMGLSIMRMRIDPDSSHWNLQVASASKAYALGATLMATPWSPPAYMKSNNSLINGGTLLPSYYYSYTTHLLNFASYMKTNGAPLYAISIQNEPDWQPAYESCEWSGDDFKNYIKSQGSRFGSLNVIIAESLNFNHSLTDPVLNDSTASQYVSIIGGHLYGTTPTAYPLARNAGKQVWMTEHLIDEKQSGNDWTSALNVANELHNSMVANFNAYVWWYIRRSYGLMTEDGNISKRGYVMSQYAKFVRPGFQRIQATENPQSNVHLTAYKGASNDKLVIVAVNTNDSNQSLTLNITNSNVSALKKYSTSATLNVGYGGNTPLSSGKATLWLNPKSVTTFVSD</sequence>
<feature type="domain" description="Glycosyl hydrolase family 30 beta sandwich" evidence="7">
    <location>
        <begin position="321"/>
        <end position="408"/>
    </location>
</feature>
<evidence type="ECO:0000313" key="10">
    <source>
        <dbReference type="Proteomes" id="UP000017700"/>
    </source>
</evidence>
<feature type="signal peptide" evidence="5">
    <location>
        <begin position="1"/>
        <end position="28"/>
    </location>
</feature>
<reference evidence="9" key="4">
    <citation type="submission" date="2017-11" db="EMBL/GenBank/DDBJ databases">
        <title>Complete genome sequence of Serratia sp. ATCC 39006.</title>
        <authorList>
            <person name="Hampton H.G."/>
            <person name="Jackson S.A."/>
            <person name="Jauregui R."/>
            <person name="Poulter G.T.M."/>
            <person name="Salmond G.P.C."/>
            <person name="Fineran P.C."/>
        </authorList>
    </citation>
    <scope>NUCLEOTIDE SEQUENCE</scope>
    <source>
        <strain evidence="9">ATCC 39006</strain>
    </source>
</reference>
<evidence type="ECO:0000256" key="3">
    <source>
        <dbReference type="ARBA" id="ARBA00022801"/>
    </source>
</evidence>
<dbReference type="GO" id="GO:0045493">
    <property type="term" value="P:xylan catabolic process"/>
    <property type="evidence" value="ECO:0007669"/>
    <property type="project" value="UniProtKB-KW"/>
</dbReference>
<protein>
    <submittedName>
        <fullName evidence="9">Xylanase</fullName>
    </submittedName>
</protein>
<keyword evidence="10" id="KW-1185">Reference proteome</keyword>
<dbReference type="Gene3D" id="2.60.40.1180">
    <property type="entry name" value="Golgi alpha-mannosidase II"/>
    <property type="match status" value="1"/>
</dbReference>
<keyword evidence="3 4" id="KW-0378">Hydrolase</keyword>
<dbReference type="Proteomes" id="UP000233778">
    <property type="component" value="Chromosome"/>
</dbReference>
<dbReference type="SUPFAM" id="SSF51445">
    <property type="entry name" value="(Trans)glycosidases"/>
    <property type="match status" value="1"/>
</dbReference>
<evidence type="ECO:0000259" key="6">
    <source>
        <dbReference type="Pfam" id="PF02055"/>
    </source>
</evidence>
<dbReference type="Gene3D" id="3.20.20.80">
    <property type="entry name" value="Glycosidases"/>
    <property type="match status" value="1"/>
</dbReference>
<accession>A0A2I5T195</accession>
<keyword evidence="9" id="KW-0858">Xylan degradation</keyword>
<dbReference type="AlphaFoldDB" id="A0A2I5T195"/>
<dbReference type="Pfam" id="PF17189">
    <property type="entry name" value="Glyco_hydro_30C"/>
    <property type="match status" value="1"/>
</dbReference>
<evidence type="ECO:0000313" key="8">
    <source>
        <dbReference type="EMBL" id="AUG98347.1"/>
    </source>
</evidence>
<feature type="chain" id="PRO_5036040995" evidence="5">
    <location>
        <begin position="29"/>
        <end position="411"/>
    </location>
</feature>
<dbReference type="RefSeq" id="WP_021014248.1">
    <property type="nucleotide sequence ID" value="NZ_CP025084.1"/>
</dbReference>
<reference evidence="9 10" key="1">
    <citation type="journal article" date="2013" name="Genome Announc.">
        <title>Draft genome sequence of Serratia sp. strain ATCC 39006, a model bacterium for analysis of the biosynthesis and regulation of prodigiosin, a carbapenem, and gas vesicles.</title>
        <authorList>
            <person name="Fineran P.C."/>
            <person name="Iglesias Cans M.C."/>
            <person name="Ramsay J.P."/>
            <person name="Wilf N.M."/>
            <person name="Cossyleon D."/>
            <person name="McNeil M.B."/>
            <person name="Williamson N.R."/>
            <person name="Monson R.E."/>
            <person name="Becher S.A."/>
            <person name="Stanton J.A."/>
            <person name="Brugger K."/>
            <person name="Brown S.D."/>
            <person name="Salmond G.P."/>
        </authorList>
    </citation>
    <scope>NUCLEOTIDE SEQUENCE [LARGE SCALE GENOMIC DNA]</scope>
    <source>
        <strain evidence="9">ATCC 39006</strain>
        <strain evidence="10">ATCC 39006 / SC 11482</strain>
    </source>
</reference>
<dbReference type="EMBL" id="CP025084">
    <property type="protein sequence ID" value="AUH02662.1"/>
    <property type="molecule type" value="Genomic_DNA"/>
</dbReference>
<name>A0A2I5T195_SERS3</name>
<dbReference type="InterPro" id="IPR033453">
    <property type="entry name" value="Glyco_hydro_30_TIM-barrel"/>
</dbReference>
<dbReference type="GO" id="GO:0016020">
    <property type="term" value="C:membrane"/>
    <property type="evidence" value="ECO:0007669"/>
    <property type="project" value="GOC"/>
</dbReference>
<reference evidence="9" key="2">
    <citation type="submission" date="2013-09" db="EMBL/GenBank/DDBJ databases">
        <authorList>
            <person name="Wang G."/>
            <person name="Yang Y."/>
            <person name="Su Y."/>
        </authorList>
    </citation>
    <scope>NUCLEOTIDE SEQUENCE</scope>
    <source>
        <strain evidence="9">ATCC 39006</strain>
    </source>
</reference>
<evidence type="ECO:0000313" key="11">
    <source>
        <dbReference type="Proteomes" id="UP000233778"/>
    </source>
</evidence>
<feature type="domain" description="Glycosyl hydrolase family 30 TIM-barrel" evidence="6">
    <location>
        <begin position="82"/>
        <end position="300"/>
    </location>
</feature>
<dbReference type="KEGG" id="sera:Ser39006_000020"/>
<dbReference type="EMBL" id="CP025085">
    <property type="protein sequence ID" value="AUG98347.1"/>
    <property type="molecule type" value="Genomic_DNA"/>
</dbReference>
<evidence type="ECO:0000259" key="7">
    <source>
        <dbReference type="Pfam" id="PF17189"/>
    </source>
</evidence>
<dbReference type="InterPro" id="IPR017853">
    <property type="entry name" value="GH"/>
</dbReference>
<dbReference type="OrthoDB" id="9806701at2"/>
<dbReference type="SUPFAM" id="SSF51011">
    <property type="entry name" value="Glycosyl hydrolase domain"/>
    <property type="match status" value="1"/>
</dbReference>
<evidence type="ECO:0000256" key="1">
    <source>
        <dbReference type="ARBA" id="ARBA00005382"/>
    </source>
</evidence>
<gene>
    <name evidence="8" type="ORF">CWC46_00020</name>
    <name evidence="9" type="ORF">Ser39006_000020</name>
</gene>
<keyword evidence="9" id="KW-0624">Polysaccharide degradation</keyword>
<evidence type="ECO:0000313" key="9">
    <source>
        <dbReference type="EMBL" id="AUH02662.1"/>
    </source>
</evidence>
<dbReference type="PANTHER" id="PTHR11069">
    <property type="entry name" value="GLUCOSYLCERAMIDASE"/>
    <property type="match status" value="1"/>
</dbReference>
<dbReference type="STRING" id="104623.Ser39006_00976"/>
<dbReference type="Proteomes" id="UP000017700">
    <property type="component" value="Chromosome"/>
</dbReference>
<keyword evidence="4 9" id="KW-0326">Glycosidase</keyword>
<evidence type="ECO:0000256" key="5">
    <source>
        <dbReference type="SAM" id="SignalP"/>
    </source>
</evidence>
<comment type="similarity">
    <text evidence="1 4">Belongs to the glycosyl hydrolase 30 family.</text>
</comment>
<reference evidence="8 11" key="3">
    <citation type="submission" date="2017-11" db="EMBL/GenBank/DDBJ databases">
        <title>Complete genome sequence of Serratia sp. ATCC 39006 LacA.</title>
        <authorList>
            <person name="Hampton H.G."/>
            <person name="Jackson S.A."/>
            <person name="Jauregui R."/>
            <person name="Poulter G.T.M."/>
            <person name="Salmond G.P.C."/>
            <person name="Fineran P.C."/>
        </authorList>
    </citation>
    <scope>NUCLEOTIDE SEQUENCE [LARGE SCALE GENOMIC DNA]</scope>
    <source>
        <strain evidence="8 11">ATCC 39006</strain>
    </source>
</reference>